<evidence type="ECO:0000313" key="2">
    <source>
        <dbReference type="Proteomes" id="UP000515561"/>
    </source>
</evidence>
<sequence>MEKNRKHLKIIIPMLFIIYLVILVWVILFKLQFSLGDIDHTRSINLIPFHYSTAVGEQFHMKEVGDNILIFIPFGILLSMLVSRMKLRNKFLLIFCTSLVLETMQFVLSIGGTDITDLITNSLGGVIGMSLYALLLKVVKDKHKIDTVISVVAGIVTVLFLGLMAVLLLFN</sequence>
<evidence type="ECO:0000313" key="1">
    <source>
        <dbReference type="EMBL" id="BCJ94125.1"/>
    </source>
</evidence>
<dbReference type="AlphaFoldDB" id="A0A6S6R3Q9"/>
<proteinExistence type="predicted"/>
<accession>A0A6S6R3Q9</accession>
<keyword evidence="2" id="KW-1185">Reference proteome</keyword>
<organism evidence="1 2">
    <name type="scientific">Anaerocolumna cellulosilytica</name>
    <dbReference type="NCBI Taxonomy" id="433286"/>
    <lineage>
        <taxon>Bacteria</taxon>
        <taxon>Bacillati</taxon>
        <taxon>Bacillota</taxon>
        <taxon>Clostridia</taxon>
        <taxon>Lachnospirales</taxon>
        <taxon>Lachnospiraceae</taxon>
        <taxon>Anaerocolumna</taxon>
    </lineage>
</organism>
<dbReference type="Pfam" id="PF04892">
    <property type="entry name" value="VanZ"/>
    <property type="match status" value="1"/>
</dbReference>
<dbReference type="PANTHER" id="PTHR36834:SF2">
    <property type="entry name" value="MEMBRANE PROTEIN"/>
    <property type="match status" value="1"/>
</dbReference>
<name>A0A6S6R3Q9_9FIRM</name>
<dbReference type="EMBL" id="AP023367">
    <property type="protein sequence ID" value="BCJ94125.1"/>
    <property type="molecule type" value="Genomic_DNA"/>
</dbReference>
<dbReference type="KEGG" id="acel:acsn021_16940"/>
<dbReference type="InterPro" id="IPR053150">
    <property type="entry name" value="Teicoplanin_resist-assoc"/>
</dbReference>
<dbReference type="InterPro" id="IPR006976">
    <property type="entry name" value="VanZ-like"/>
</dbReference>
<dbReference type="RefSeq" id="WP_184091428.1">
    <property type="nucleotide sequence ID" value="NZ_AP023367.1"/>
</dbReference>
<reference evidence="1 2" key="1">
    <citation type="journal article" date="2016" name="Int. J. Syst. Evol. Microbiol.">
        <title>Descriptions of Anaerotaenia torta gen. nov., sp. nov. and Anaerocolumna cellulosilytica gen. nov., sp. nov. isolated from a methanogenic reactor of cattle waste.</title>
        <authorList>
            <person name="Uek A."/>
            <person name="Ohtaki Y."/>
            <person name="Kaku N."/>
            <person name="Ueki K."/>
        </authorList>
    </citation>
    <scope>NUCLEOTIDE SEQUENCE [LARGE SCALE GENOMIC DNA]</scope>
    <source>
        <strain evidence="1 2">SN021</strain>
    </source>
</reference>
<gene>
    <name evidence="1" type="primary">vanZ</name>
    <name evidence="1" type="ORF">acsn021_16940</name>
</gene>
<dbReference type="PANTHER" id="PTHR36834">
    <property type="entry name" value="MEMBRANE PROTEIN-RELATED"/>
    <property type="match status" value="1"/>
</dbReference>
<dbReference type="Proteomes" id="UP000515561">
    <property type="component" value="Chromosome"/>
</dbReference>
<protein>
    <submittedName>
        <fullName evidence="1">VanZ family protein</fullName>
    </submittedName>
</protein>